<dbReference type="InterPro" id="IPR005829">
    <property type="entry name" value="Sugar_transporter_CS"/>
</dbReference>
<dbReference type="GO" id="GO:0022857">
    <property type="term" value="F:transmembrane transporter activity"/>
    <property type="evidence" value="ECO:0007669"/>
    <property type="project" value="InterPro"/>
</dbReference>
<keyword evidence="5 8" id="KW-1133">Transmembrane helix</keyword>
<reference evidence="10" key="1">
    <citation type="submission" date="2019-12" db="EMBL/GenBank/DDBJ databases">
        <authorList>
            <person name="Cremers G."/>
        </authorList>
    </citation>
    <scope>NUCLEOTIDE SEQUENCE</scope>
    <source>
        <strain evidence="10">Mbul2</strain>
    </source>
</reference>
<feature type="transmembrane region" description="Helical" evidence="8">
    <location>
        <begin position="380"/>
        <end position="403"/>
    </location>
</feature>
<dbReference type="GO" id="GO:0005886">
    <property type="term" value="C:plasma membrane"/>
    <property type="evidence" value="ECO:0007669"/>
    <property type="project" value="UniProtKB-SubCell"/>
</dbReference>
<feature type="transmembrane region" description="Helical" evidence="8">
    <location>
        <begin position="100"/>
        <end position="122"/>
    </location>
</feature>
<dbReference type="PROSITE" id="PS50850">
    <property type="entry name" value="MFS"/>
    <property type="match status" value="1"/>
</dbReference>
<feature type="region of interest" description="Disordered" evidence="7">
    <location>
        <begin position="1"/>
        <end position="27"/>
    </location>
</feature>
<evidence type="ECO:0000256" key="4">
    <source>
        <dbReference type="ARBA" id="ARBA00022692"/>
    </source>
</evidence>
<keyword evidence="6 8" id="KW-0472">Membrane</keyword>
<feature type="transmembrane region" description="Helical" evidence="8">
    <location>
        <begin position="289"/>
        <end position="312"/>
    </location>
</feature>
<keyword evidence="3" id="KW-1003">Cell membrane</keyword>
<sequence length="479" mass="50233">MGKSRAMSGTTPTLDPSPQGGGRSTPGTILHEFAWHSPPPAVIAPHMLQPAPPPPVPAARILIASFVGTAIEFYDFYVYATAAALVIGPIFFSADDPSVQTLAAFATFSIAFIARPLGAAFFGHFGDRVGRKATLVASLMIMGLSTVLIGCLPTYATAGWWAPFALCVLRFGQGIGFGGEWGGAALLAVENAPPGRRALYGIFPQLGAPVGFITANLGFLGLALALSPADFQAWGWRIPFLASAVLVGVGLYVRLKLTETPVFKAAMEKAPPERVPLATIFTKYIKATLLGTFAMVACYAVFYLSTVFALSYGVSKLGFTRPTFLLFECVAVLFMALGIPLSGWAADRYGRRPVLLSGLAFTASLGLLLGPMLGSGQGGLVLGFLCLGLFAMGWLFGPMGALLPELFPTRVRYTGASVTYNLAGILGASAAPYLAQRLSDWGGIGWVGLYLAVAAGVSFVAVALMEETGLKEGHLSESI</sequence>
<dbReference type="SUPFAM" id="SSF103473">
    <property type="entry name" value="MFS general substrate transporter"/>
    <property type="match status" value="1"/>
</dbReference>
<dbReference type="InterPro" id="IPR020846">
    <property type="entry name" value="MFS_dom"/>
</dbReference>
<proteinExistence type="predicted"/>
<accession>A0A679KJ00</accession>
<evidence type="ECO:0000256" key="8">
    <source>
        <dbReference type="SAM" id="Phobius"/>
    </source>
</evidence>
<dbReference type="PROSITE" id="PS00216">
    <property type="entry name" value="SUGAR_TRANSPORT_1"/>
    <property type="match status" value="1"/>
</dbReference>
<dbReference type="InterPro" id="IPR036259">
    <property type="entry name" value="MFS_trans_sf"/>
</dbReference>
<dbReference type="FunFam" id="1.20.1250.20:FF:000001">
    <property type="entry name" value="Dicarboxylate MFS transporter"/>
    <property type="match status" value="1"/>
</dbReference>
<evidence type="ECO:0000256" key="3">
    <source>
        <dbReference type="ARBA" id="ARBA00022475"/>
    </source>
</evidence>
<feature type="transmembrane region" description="Helical" evidence="8">
    <location>
        <begin position="441"/>
        <end position="464"/>
    </location>
</feature>
<evidence type="ECO:0000313" key="10">
    <source>
        <dbReference type="EMBL" id="CAA2145368.1"/>
    </source>
</evidence>
<dbReference type="InterPro" id="IPR011701">
    <property type="entry name" value="MFS"/>
</dbReference>
<feature type="transmembrane region" description="Helical" evidence="8">
    <location>
        <begin position="199"/>
        <end position="226"/>
    </location>
</feature>
<keyword evidence="4 8" id="KW-0812">Transmembrane</keyword>
<feature type="transmembrane region" description="Helical" evidence="8">
    <location>
        <begin position="161"/>
        <end position="187"/>
    </location>
</feature>
<dbReference type="CDD" id="cd17369">
    <property type="entry name" value="MFS_ShiA_like"/>
    <property type="match status" value="1"/>
</dbReference>
<keyword evidence="2" id="KW-0813">Transport</keyword>
<evidence type="ECO:0000256" key="7">
    <source>
        <dbReference type="SAM" id="MobiDB-lite"/>
    </source>
</evidence>
<evidence type="ECO:0000256" key="1">
    <source>
        <dbReference type="ARBA" id="ARBA00004651"/>
    </source>
</evidence>
<protein>
    <submittedName>
        <fullName evidence="10">Inner membrane metabolite transport protein YhjE</fullName>
    </submittedName>
</protein>
<feature type="transmembrane region" description="Helical" evidence="8">
    <location>
        <begin position="324"/>
        <end position="342"/>
    </location>
</feature>
<feature type="domain" description="Major facilitator superfamily (MFS) profile" evidence="9">
    <location>
        <begin position="61"/>
        <end position="470"/>
    </location>
</feature>
<gene>
    <name evidence="10" type="primary">yhjE_4</name>
    <name evidence="10" type="ORF">MBLL_04488</name>
</gene>
<feature type="transmembrane region" description="Helical" evidence="8">
    <location>
        <begin position="134"/>
        <end position="155"/>
    </location>
</feature>
<dbReference type="PANTHER" id="PTHR43045">
    <property type="entry name" value="SHIKIMATE TRANSPORTER"/>
    <property type="match status" value="1"/>
</dbReference>
<dbReference type="AlphaFoldDB" id="A0A679KJ00"/>
<evidence type="ECO:0000259" key="9">
    <source>
        <dbReference type="PROSITE" id="PS50850"/>
    </source>
</evidence>
<name>A0A679KJ00_9HYPH</name>
<dbReference type="PANTHER" id="PTHR43045:SF2">
    <property type="entry name" value="INNER MEMBRANE METABOLITE TRANSPORT PROTEIN YHJE"/>
    <property type="match status" value="1"/>
</dbReference>
<evidence type="ECO:0000256" key="5">
    <source>
        <dbReference type="ARBA" id="ARBA00022989"/>
    </source>
</evidence>
<feature type="transmembrane region" description="Helical" evidence="8">
    <location>
        <begin position="354"/>
        <end position="374"/>
    </location>
</feature>
<feature type="transmembrane region" description="Helical" evidence="8">
    <location>
        <begin position="238"/>
        <end position="255"/>
    </location>
</feature>
<dbReference type="Pfam" id="PF00083">
    <property type="entry name" value="Sugar_tr"/>
    <property type="match status" value="1"/>
</dbReference>
<dbReference type="EMBL" id="LR743511">
    <property type="protein sequence ID" value="CAA2145368.1"/>
    <property type="molecule type" value="Genomic_DNA"/>
</dbReference>
<comment type="subcellular location">
    <subcellularLocation>
        <location evidence="1">Cell membrane</location>
        <topology evidence="1">Multi-pass membrane protein</topology>
    </subcellularLocation>
</comment>
<dbReference type="Pfam" id="PF07690">
    <property type="entry name" value="MFS_1"/>
    <property type="match status" value="1"/>
</dbReference>
<feature type="compositionally biased region" description="Polar residues" evidence="7">
    <location>
        <begin position="7"/>
        <end position="16"/>
    </location>
</feature>
<feature type="transmembrane region" description="Helical" evidence="8">
    <location>
        <begin position="76"/>
        <end position="94"/>
    </location>
</feature>
<evidence type="ECO:0000256" key="6">
    <source>
        <dbReference type="ARBA" id="ARBA00023136"/>
    </source>
</evidence>
<dbReference type="Gene3D" id="1.20.1250.20">
    <property type="entry name" value="MFS general substrate transporter like domains"/>
    <property type="match status" value="2"/>
</dbReference>
<feature type="transmembrane region" description="Helical" evidence="8">
    <location>
        <begin position="415"/>
        <end position="435"/>
    </location>
</feature>
<organism evidence="10">
    <name type="scientific">Methylobacterium bullatum</name>
    <dbReference type="NCBI Taxonomy" id="570505"/>
    <lineage>
        <taxon>Bacteria</taxon>
        <taxon>Pseudomonadati</taxon>
        <taxon>Pseudomonadota</taxon>
        <taxon>Alphaproteobacteria</taxon>
        <taxon>Hyphomicrobiales</taxon>
        <taxon>Methylobacteriaceae</taxon>
        <taxon>Methylobacterium</taxon>
    </lineage>
</organism>
<dbReference type="InterPro" id="IPR005828">
    <property type="entry name" value="MFS_sugar_transport-like"/>
</dbReference>
<evidence type="ECO:0000256" key="2">
    <source>
        <dbReference type="ARBA" id="ARBA00022448"/>
    </source>
</evidence>